<dbReference type="EMBL" id="KN453843">
    <property type="protein sequence ID" value="KHG30022.1"/>
    <property type="molecule type" value="Genomic_DNA"/>
</dbReference>
<dbReference type="AlphaFoldDB" id="A0A0B0PYR6"/>
<gene>
    <name evidence="1" type="ORF">F383_12700</name>
</gene>
<proteinExistence type="predicted"/>
<name>A0A0B0PYR6_GOSAR</name>
<organism evidence="1 2">
    <name type="scientific">Gossypium arboreum</name>
    <name type="common">Tree cotton</name>
    <name type="synonym">Gossypium nanking</name>
    <dbReference type="NCBI Taxonomy" id="29729"/>
    <lineage>
        <taxon>Eukaryota</taxon>
        <taxon>Viridiplantae</taxon>
        <taxon>Streptophyta</taxon>
        <taxon>Embryophyta</taxon>
        <taxon>Tracheophyta</taxon>
        <taxon>Spermatophyta</taxon>
        <taxon>Magnoliopsida</taxon>
        <taxon>eudicotyledons</taxon>
        <taxon>Gunneridae</taxon>
        <taxon>Pentapetalae</taxon>
        <taxon>rosids</taxon>
        <taxon>malvids</taxon>
        <taxon>Malvales</taxon>
        <taxon>Malvaceae</taxon>
        <taxon>Malvoideae</taxon>
        <taxon>Gossypium</taxon>
    </lineage>
</organism>
<accession>A0A0B0PYR6</accession>
<sequence length="20" mass="2305">MGKLVLIRKISLLIGLMYKD</sequence>
<protein>
    <submittedName>
        <fullName evidence="1">Uncharacterized protein</fullName>
    </submittedName>
</protein>
<dbReference type="Proteomes" id="UP000032142">
    <property type="component" value="Unassembled WGS sequence"/>
</dbReference>
<reference evidence="2" key="1">
    <citation type="submission" date="2014-09" db="EMBL/GenBank/DDBJ databases">
        <authorList>
            <person name="Mudge J."/>
            <person name="Ramaraj T."/>
            <person name="Lindquist I.E."/>
            <person name="Bharti A.K."/>
            <person name="Sundararajan A."/>
            <person name="Cameron C.T."/>
            <person name="Woodward J.E."/>
            <person name="May G.D."/>
            <person name="Brubaker C."/>
            <person name="Broadhvest J."/>
            <person name="Wilkins T.A."/>
        </authorList>
    </citation>
    <scope>NUCLEOTIDE SEQUENCE</scope>
    <source>
        <strain evidence="2">cv. AKA8401</strain>
    </source>
</reference>
<keyword evidence="2" id="KW-1185">Reference proteome</keyword>
<evidence type="ECO:0000313" key="2">
    <source>
        <dbReference type="Proteomes" id="UP000032142"/>
    </source>
</evidence>
<evidence type="ECO:0000313" key="1">
    <source>
        <dbReference type="EMBL" id="KHG30022.1"/>
    </source>
</evidence>